<organism evidence="1 2">
    <name type="scientific">Linnemannia elongata AG-77</name>
    <dbReference type="NCBI Taxonomy" id="1314771"/>
    <lineage>
        <taxon>Eukaryota</taxon>
        <taxon>Fungi</taxon>
        <taxon>Fungi incertae sedis</taxon>
        <taxon>Mucoromycota</taxon>
        <taxon>Mortierellomycotina</taxon>
        <taxon>Mortierellomycetes</taxon>
        <taxon>Mortierellales</taxon>
        <taxon>Mortierellaceae</taxon>
        <taxon>Linnemannia</taxon>
    </lineage>
</organism>
<sequence>MDLCPQATGWTLYGQELGPHLYGMLSAHLNTITDMKFMGHTGYLPDLLCRLPHLLELKDTHAGYYTYYMDVFYSTTSTLSLETGTLHDEPPRVWTCSRLRTLHLAIAGFNADSAVARRTFGYISRVCPRLQDTWICELMLLQPLRIYGRELAPFLNIDGGLCLCRGRRT</sequence>
<proteinExistence type="predicted"/>
<name>A0A197KDY9_9FUNG</name>
<dbReference type="EMBL" id="KV442017">
    <property type="protein sequence ID" value="OAQ34604.1"/>
    <property type="molecule type" value="Genomic_DNA"/>
</dbReference>
<dbReference type="AlphaFoldDB" id="A0A197KDY9"/>
<evidence type="ECO:0000313" key="1">
    <source>
        <dbReference type="EMBL" id="OAQ34604.1"/>
    </source>
</evidence>
<evidence type="ECO:0000313" key="2">
    <source>
        <dbReference type="Proteomes" id="UP000078512"/>
    </source>
</evidence>
<protein>
    <submittedName>
        <fullName evidence="1">Uncharacterized protein</fullName>
    </submittedName>
</protein>
<gene>
    <name evidence="1" type="ORF">K457DRAFT_14438</name>
</gene>
<dbReference type="OrthoDB" id="2336258at2759"/>
<dbReference type="Proteomes" id="UP000078512">
    <property type="component" value="Unassembled WGS sequence"/>
</dbReference>
<reference evidence="1 2" key="1">
    <citation type="submission" date="2016-05" db="EMBL/GenBank/DDBJ databases">
        <title>Genome sequencing reveals origins of a unique bacterial endosymbiosis in the earliest lineages of terrestrial Fungi.</title>
        <authorList>
            <consortium name="DOE Joint Genome Institute"/>
            <person name="Uehling J."/>
            <person name="Gryganskyi A."/>
            <person name="Hameed K."/>
            <person name="Tschaplinski T."/>
            <person name="Misztal P."/>
            <person name="Wu S."/>
            <person name="Desiro A."/>
            <person name="Vande Pol N."/>
            <person name="Du Z.-Y."/>
            <person name="Zienkiewicz A."/>
            <person name="Zienkiewicz K."/>
            <person name="Morin E."/>
            <person name="Tisserant E."/>
            <person name="Splivallo R."/>
            <person name="Hainaut M."/>
            <person name="Henrissat B."/>
            <person name="Ohm R."/>
            <person name="Kuo A."/>
            <person name="Yan J."/>
            <person name="Lipzen A."/>
            <person name="Nolan M."/>
            <person name="Labutti K."/>
            <person name="Barry K."/>
            <person name="Goldstein A."/>
            <person name="Labbe J."/>
            <person name="Schadt C."/>
            <person name="Tuskan G."/>
            <person name="Grigoriev I."/>
            <person name="Martin F."/>
            <person name="Vilgalys R."/>
            <person name="Bonito G."/>
        </authorList>
    </citation>
    <scope>NUCLEOTIDE SEQUENCE [LARGE SCALE GENOMIC DNA]</scope>
    <source>
        <strain evidence="1 2">AG-77</strain>
    </source>
</reference>
<keyword evidence="2" id="KW-1185">Reference proteome</keyword>
<accession>A0A197KDY9</accession>